<evidence type="ECO:0000313" key="3">
    <source>
        <dbReference type="Proteomes" id="UP000709295"/>
    </source>
</evidence>
<proteinExistence type="predicted"/>
<dbReference type="AlphaFoldDB" id="A0A8J5M4B7"/>
<feature type="domain" description="ZSWIM1/3 RNaseH-like" evidence="1">
    <location>
        <begin position="1"/>
        <end position="43"/>
    </location>
</feature>
<protein>
    <recommendedName>
        <fullName evidence="1">ZSWIM1/3 RNaseH-like domain-containing protein</fullName>
    </recommendedName>
</protein>
<dbReference type="EMBL" id="JAENGY010000495">
    <property type="protein sequence ID" value="KAG6961688.1"/>
    <property type="molecule type" value="Genomic_DNA"/>
</dbReference>
<name>A0A8J5M4B7_9STRA</name>
<accession>A0A8J5M4B7</accession>
<dbReference type="PANTHER" id="PTHR31569">
    <property type="entry name" value="SWIM-TYPE DOMAIN-CONTAINING PROTEIN"/>
    <property type="match status" value="1"/>
</dbReference>
<dbReference type="Pfam" id="PF21056">
    <property type="entry name" value="ZSWIM1-3_RNaseH-like"/>
    <property type="match status" value="1"/>
</dbReference>
<dbReference type="InterPro" id="IPR048324">
    <property type="entry name" value="ZSWIM1-3_RNaseH-like"/>
</dbReference>
<sequence>MKDAIGAFKENNPTWDAIRAIMIDKDFGEISLLKLEFPLARVLICHFHWKEYLRMEMAKSVHGDRNAVDLDQVVDVVDMIVQSQDDGEYDRGLRYMCYILDGFDGQEELPYPKHPLLD</sequence>
<keyword evidence="3" id="KW-1185">Reference proteome</keyword>
<dbReference type="InterPro" id="IPR052579">
    <property type="entry name" value="Zinc_finger_SWIM"/>
</dbReference>
<gene>
    <name evidence="2" type="ORF">JG688_00008963</name>
</gene>
<evidence type="ECO:0000313" key="2">
    <source>
        <dbReference type="EMBL" id="KAG6961688.1"/>
    </source>
</evidence>
<reference evidence="2" key="1">
    <citation type="submission" date="2021-01" db="EMBL/GenBank/DDBJ databases">
        <title>Phytophthora aleatoria, a newly-described species from Pinus radiata is distinct from Phytophthora cactorum isolates based on comparative genomics.</title>
        <authorList>
            <person name="Mcdougal R."/>
            <person name="Panda P."/>
            <person name="Williams N."/>
            <person name="Studholme D.J."/>
        </authorList>
    </citation>
    <scope>NUCLEOTIDE SEQUENCE</scope>
    <source>
        <strain evidence="2">NZFS 4037</strain>
    </source>
</reference>
<evidence type="ECO:0000259" key="1">
    <source>
        <dbReference type="Pfam" id="PF21056"/>
    </source>
</evidence>
<dbReference type="PANTHER" id="PTHR31569:SF4">
    <property type="entry name" value="SWIM-TYPE DOMAIN-CONTAINING PROTEIN"/>
    <property type="match status" value="1"/>
</dbReference>
<dbReference type="Proteomes" id="UP000709295">
    <property type="component" value="Unassembled WGS sequence"/>
</dbReference>
<comment type="caution">
    <text evidence="2">The sequence shown here is derived from an EMBL/GenBank/DDBJ whole genome shotgun (WGS) entry which is preliminary data.</text>
</comment>
<organism evidence="2 3">
    <name type="scientific">Phytophthora aleatoria</name>
    <dbReference type="NCBI Taxonomy" id="2496075"/>
    <lineage>
        <taxon>Eukaryota</taxon>
        <taxon>Sar</taxon>
        <taxon>Stramenopiles</taxon>
        <taxon>Oomycota</taxon>
        <taxon>Peronosporomycetes</taxon>
        <taxon>Peronosporales</taxon>
        <taxon>Peronosporaceae</taxon>
        <taxon>Phytophthora</taxon>
    </lineage>
</organism>